<dbReference type="Proteomes" id="UP000051952">
    <property type="component" value="Unassembled WGS sequence"/>
</dbReference>
<dbReference type="InterPro" id="IPR011333">
    <property type="entry name" value="SKP1/BTB/POZ_sf"/>
</dbReference>
<evidence type="ECO:0000313" key="2">
    <source>
        <dbReference type="EMBL" id="CUG87853.1"/>
    </source>
</evidence>
<gene>
    <name evidence="2" type="ORF">BSAL_12345</name>
</gene>
<sequence>MSLPLFTTLSAVHTIPSTTHFVLIRGGKAFPIASKHLYRFRYLDEWFRVQAEDDIGLLASSNVLRQVDIEEDLFTDDAVAIVAGYCRLPTYTPSADIPRDVDRFLERITEAERTFLSNVLTPTAPEQGSTTLRFSFEALKLAEFLQCDDLLALLSGFVATRLNGKTTEQMRALLMIPSGTPDEHLFTEETLYMLRAEDSWNQ</sequence>
<evidence type="ECO:0000259" key="1">
    <source>
        <dbReference type="Pfam" id="PF01466"/>
    </source>
</evidence>
<accession>A0A0S4J8Y2</accession>
<protein>
    <recommendedName>
        <fullName evidence="1">SKP1 component dimerisation domain-containing protein</fullName>
    </recommendedName>
</protein>
<dbReference type="AlphaFoldDB" id="A0A0S4J8Y2"/>
<dbReference type="GO" id="GO:0006511">
    <property type="term" value="P:ubiquitin-dependent protein catabolic process"/>
    <property type="evidence" value="ECO:0007669"/>
    <property type="project" value="InterPro"/>
</dbReference>
<dbReference type="InterPro" id="IPR036296">
    <property type="entry name" value="SKP1-like_dim_sf"/>
</dbReference>
<dbReference type="VEuPathDB" id="TriTrypDB:BSAL_12345"/>
<dbReference type="Gene3D" id="3.30.710.10">
    <property type="entry name" value="Potassium Channel Kv1.1, Chain A"/>
    <property type="match status" value="1"/>
</dbReference>
<proteinExistence type="predicted"/>
<keyword evidence="3" id="KW-1185">Reference proteome</keyword>
<dbReference type="SUPFAM" id="SSF81382">
    <property type="entry name" value="Skp1 dimerisation domain-like"/>
    <property type="match status" value="1"/>
</dbReference>
<name>A0A0S4J8Y2_BODSA</name>
<organism evidence="2 3">
    <name type="scientific">Bodo saltans</name>
    <name type="common">Flagellated protozoan</name>
    <dbReference type="NCBI Taxonomy" id="75058"/>
    <lineage>
        <taxon>Eukaryota</taxon>
        <taxon>Discoba</taxon>
        <taxon>Euglenozoa</taxon>
        <taxon>Kinetoplastea</taxon>
        <taxon>Metakinetoplastina</taxon>
        <taxon>Eubodonida</taxon>
        <taxon>Bodonidae</taxon>
        <taxon>Bodo</taxon>
    </lineage>
</organism>
<evidence type="ECO:0000313" key="3">
    <source>
        <dbReference type="Proteomes" id="UP000051952"/>
    </source>
</evidence>
<reference evidence="3" key="1">
    <citation type="submission" date="2015-09" db="EMBL/GenBank/DDBJ databases">
        <authorList>
            <consortium name="Pathogen Informatics"/>
        </authorList>
    </citation>
    <scope>NUCLEOTIDE SEQUENCE [LARGE SCALE GENOMIC DNA]</scope>
    <source>
        <strain evidence="3">Lake Konstanz</strain>
    </source>
</reference>
<feature type="domain" description="SKP1 component dimerisation" evidence="1">
    <location>
        <begin position="149"/>
        <end position="183"/>
    </location>
</feature>
<dbReference type="Pfam" id="PF01466">
    <property type="entry name" value="Skp1"/>
    <property type="match status" value="1"/>
</dbReference>
<dbReference type="InterPro" id="IPR016072">
    <property type="entry name" value="Skp1_comp_dimer"/>
</dbReference>
<dbReference type="EMBL" id="CYKH01001593">
    <property type="protein sequence ID" value="CUG87853.1"/>
    <property type="molecule type" value="Genomic_DNA"/>
</dbReference>